<reference evidence="1 2" key="1">
    <citation type="submission" date="2022-06" db="EMBL/GenBank/DDBJ databases">
        <title>Staphylococcus hominis ShoR14 genome sequence.</title>
        <authorList>
            <person name="Yeo C.C."/>
            <person name="Chew C.H."/>
            <person name="Che Hamzah A.M."/>
            <person name="Al-Trad E.I."/>
        </authorList>
    </citation>
    <scope>NUCLEOTIDE SEQUENCE [LARGE SCALE GENOMIC DNA]</scope>
    <source>
        <strain evidence="1 2">ShoR14</strain>
    </source>
</reference>
<evidence type="ECO:0000313" key="2">
    <source>
        <dbReference type="Proteomes" id="UP000665944"/>
    </source>
</evidence>
<evidence type="ECO:0000313" key="1">
    <source>
        <dbReference type="EMBL" id="MCM5673477.1"/>
    </source>
</evidence>
<dbReference type="EMBL" id="JAGHKT020000043">
    <property type="protein sequence ID" value="MCM5673477.1"/>
    <property type="molecule type" value="Genomic_DNA"/>
</dbReference>
<dbReference type="RefSeq" id="WP_162153119.1">
    <property type="nucleotide sequence ID" value="NZ_JAGHKT020000043.1"/>
</dbReference>
<comment type="caution">
    <text evidence="1">The sequence shown here is derived from an EMBL/GenBank/DDBJ whole genome shotgun (WGS) entry which is preliminary data.</text>
</comment>
<keyword evidence="2" id="KW-1185">Reference proteome</keyword>
<sequence length="69" mass="8132">MTQYLIREFTDSTGHIHQNIEKARFNEKMTLVEADSKEEANIKRIQAIKLPDITLKDRLKGIVGRFFRK</sequence>
<accession>A0A8X8GNF0</accession>
<dbReference type="Pfam" id="PF07129">
    <property type="entry name" value="DUF1381"/>
    <property type="match status" value="1"/>
</dbReference>
<organism evidence="1 2">
    <name type="scientific">Staphylococcus hominis</name>
    <dbReference type="NCBI Taxonomy" id="1290"/>
    <lineage>
        <taxon>Bacteria</taxon>
        <taxon>Bacillati</taxon>
        <taxon>Bacillota</taxon>
        <taxon>Bacilli</taxon>
        <taxon>Bacillales</taxon>
        <taxon>Staphylococcaceae</taxon>
        <taxon>Staphylococcus</taxon>
    </lineage>
</organism>
<dbReference type="AlphaFoldDB" id="A0A8X8GNF0"/>
<gene>
    <name evidence="1" type="ORF">J7T32_012165</name>
</gene>
<proteinExistence type="predicted"/>
<name>A0A8X8GNF0_STAHO</name>
<dbReference type="Proteomes" id="UP000665944">
    <property type="component" value="Unassembled WGS sequence"/>
</dbReference>
<protein>
    <submittedName>
        <fullName evidence="1">DUF1381 domain-containing protein</fullName>
    </submittedName>
</protein>
<dbReference type="InterPro" id="IPR009812">
    <property type="entry name" value="DUF1381"/>
</dbReference>